<dbReference type="InterPro" id="IPR035979">
    <property type="entry name" value="RBD_domain_sf"/>
</dbReference>
<comment type="subcellular location">
    <subcellularLocation>
        <location evidence="1">Nucleus</location>
        <location evidence="1">Nuclear pore complex</location>
    </subcellularLocation>
</comment>
<dbReference type="Gene3D" id="3.30.70.330">
    <property type="match status" value="1"/>
</dbReference>
<dbReference type="InterPro" id="IPR012677">
    <property type="entry name" value="Nucleotide-bd_a/b_plait_sf"/>
</dbReference>
<dbReference type="GO" id="GO:0003676">
    <property type="term" value="F:nucleic acid binding"/>
    <property type="evidence" value="ECO:0007669"/>
    <property type="project" value="InterPro"/>
</dbReference>
<keyword evidence="3 8" id="KW-0509">mRNA transport</keyword>
<dbReference type="InterPro" id="IPR007846">
    <property type="entry name" value="RRM_NUP35_dom"/>
</dbReference>
<reference evidence="11 12" key="1">
    <citation type="submission" date="2022-07" db="EMBL/GenBank/DDBJ databases">
        <title>Genome-wide signatures of adaptation to extreme environments.</title>
        <authorList>
            <person name="Cho C.H."/>
            <person name="Yoon H.S."/>
        </authorList>
    </citation>
    <scope>NUCLEOTIDE SEQUENCE [LARGE SCALE GENOMIC DNA]</scope>
    <source>
        <strain evidence="11 12">DBV 063 E5</strain>
    </source>
</reference>
<keyword evidence="4" id="KW-0653">Protein transport</keyword>
<dbReference type="CDD" id="cd12441">
    <property type="entry name" value="RRM_Nup53_like"/>
    <property type="match status" value="1"/>
</dbReference>
<feature type="region of interest" description="Disordered" evidence="9">
    <location>
        <begin position="127"/>
        <end position="148"/>
    </location>
</feature>
<evidence type="ECO:0000256" key="2">
    <source>
        <dbReference type="ARBA" id="ARBA00022448"/>
    </source>
</evidence>
<dbReference type="GO" id="GO:0005543">
    <property type="term" value="F:phospholipid binding"/>
    <property type="evidence" value="ECO:0007669"/>
    <property type="project" value="TreeGrafter"/>
</dbReference>
<gene>
    <name evidence="11" type="ORF">CDCA_CDCA15G3955</name>
</gene>
<organism evidence="11 12">
    <name type="scientific">Cyanidium caldarium</name>
    <name type="common">Red alga</name>
    <dbReference type="NCBI Taxonomy" id="2771"/>
    <lineage>
        <taxon>Eukaryota</taxon>
        <taxon>Rhodophyta</taxon>
        <taxon>Bangiophyceae</taxon>
        <taxon>Cyanidiales</taxon>
        <taxon>Cyanidiaceae</taxon>
        <taxon>Cyanidium</taxon>
    </lineage>
</organism>
<sequence length="325" mass="34689">MESSDSFYQGTPAEAKRVMFETLATPSPTGAAATPFPSETRWQSSAGRTPGVHLRSGDGGSGGERPPPHSGSAYRNWGGYGRFARHATPSAAVVSGGRALSAARQAVPPNESWLDADVSREVRLSDAGGTMGGAGARGLFTPAASRSPPDYDAVPSDWEAALACWVTVFGFAPGQQAMVLREMRALGHVQRYVARKGNWMHVQYATALQAQTARSRVARFLNANTLFGVVPCTEPEVVREEQVGMPSPLPGELSTASIRSGAEAWTTMTPAPAVDHNRSLRWDERTPVDAVGAKRSPLPATVMKQPPPPPRRGLIARAADFMWGW</sequence>
<evidence type="ECO:0000256" key="5">
    <source>
        <dbReference type="ARBA" id="ARBA00023010"/>
    </source>
</evidence>
<evidence type="ECO:0000313" key="11">
    <source>
        <dbReference type="EMBL" id="KAK4537930.1"/>
    </source>
</evidence>
<dbReference type="GO" id="GO:0051028">
    <property type="term" value="P:mRNA transport"/>
    <property type="evidence" value="ECO:0007669"/>
    <property type="project" value="UniProtKB-UniRule"/>
</dbReference>
<dbReference type="GO" id="GO:0017056">
    <property type="term" value="F:structural constituent of nuclear pore"/>
    <property type="evidence" value="ECO:0007669"/>
    <property type="project" value="TreeGrafter"/>
</dbReference>
<evidence type="ECO:0000256" key="6">
    <source>
        <dbReference type="ARBA" id="ARBA00023132"/>
    </source>
</evidence>
<feature type="compositionally biased region" description="Low complexity" evidence="9">
    <location>
        <begin position="22"/>
        <end position="37"/>
    </location>
</feature>
<evidence type="ECO:0000256" key="7">
    <source>
        <dbReference type="ARBA" id="ARBA00023242"/>
    </source>
</evidence>
<dbReference type="GO" id="GO:0006999">
    <property type="term" value="P:nuclear pore organization"/>
    <property type="evidence" value="ECO:0007669"/>
    <property type="project" value="TreeGrafter"/>
</dbReference>
<dbReference type="Pfam" id="PF05172">
    <property type="entry name" value="RRM_Nup35"/>
    <property type="match status" value="1"/>
</dbReference>
<feature type="region of interest" description="Disordered" evidence="9">
    <location>
        <begin position="21"/>
        <end position="74"/>
    </location>
</feature>
<evidence type="ECO:0000256" key="8">
    <source>
        <dbReference type="PROSITE-ProRule" id="PRU00804"/>
    </source>
</evidence>
<accession>A0AAV9J0T3</accession>
<dbReference type="GO" id="GO:0044613">
    <property type="term" value="C:nuclear pore central transport channel"/>
    <property type="evidence" value="ECO:0007669"/>
    <property type="project" value="TreeGrafter"/>
</dbReference>
<keyword evidence="12" id="KW-1185">Reference proteome</keyword>
<evidence type="ECO:0000259" key="10">
    <source>
        <dbReference type="PROSITE" id="PS51472"/>
    </source>
</evidence>
<dbReference type="Proteomes" id="UP001301350">
    <property type="component" value="Unassembled WGS sequence"/>
</dbReference>
<keyword evidence="6 8" id="KW-0906">Nuclear pore complex</keyword>
<keyword evidence="2 8" id="KW-0813">Transport</keyword>
<dbReference type="SUPFAM" id="SSF54928">
    <property type="entry name" value="RNA-binding domain, RBD"/>
    <property type="match status" value="1"/>
</dbReference>
<dbReference type="PROSITE" id="PS51472">
    <property type="entry name" value="RRM_NUP35"/>
    <property type="match status" value="1"/>
</dbReference>
<dbReference type="AlphaFoldDB" id="A0AAV9J0T3"/>
<dbReference type="GO" id="GO:0006607">
    <property type="term" value="P:NLS-bearing protein import into nucleus"/>
    <property type="evidence" value="ECO:0007669"/>
    <property type="project" value="TreeGrafter"/>
</dbReference>
<evidence type="ECO:0000256" key="3">
    <source>
        <dbReference type="ARBA" id="ARBA00022816"/>
    </source>
</evidence>
<dbReference type="PANTHER" id="PTHR21527">
    <property type="entry name" value="NUCLEOPORIN NUP35"/>
    <property type="match status" value="1"/>
</dbReference>
<dbReference type="EMBL" id="JANCYW010000015">
    <property type="protein sequence ID" value="KAK4537930.1"/>
    <property type="molecule type" value="Genomic_DNA"/>
</dbReference>
<protein>
    <recommendedName>
        <fullName evidence="10">RRM Nup35-type domain-containing protein</fullName>
    </recommendedName>
</protein>
<feature type="domain" description="RRM Nup35-type" evidence="10">
    <location>
        <begin position="160"/>
        <end position="239"/>
    </location>
</feature>
<evidence type="ECO:0000313" key="12">
    <source>
        <dbReference type="Proteomes" id="UP001301350"/>
    </source>
</evidence>
<dbReference type="GO" id="GO:0044615">
    <property type="term" value="C:nuclear pore nuclear basket"/>
    <property type="evidence" value="ECO:0007669"/>
    <property type="project" value="TreeGrafter"/>
</dbReference>
<dbReference type="PANTHER" id="PTHR21527:SF6">
    <property type="entry name" value="NUCLEOPORIN NUP35"/>
    <property type="match status" value="1"/>
</dbReference>
<comment type="caution">
    <text evidence="11">The sequence shown here is derived from an EMBL/GenBank/DDBJ whole genome shotgun (WGS) entry which is preliminary data.</text>
</comment>
<proteinExistence type="predicted"/>
<evidence type="ECO:0000256" key="1">
    <source>
        <dbReference type="ARBA" id="ARBA00004567"/>
    </source>
</evidence>
<evidence type="ECO:0000256" key="9">
    <source>
        <dbReference type="SAM" id="MobiDB-lite"/>
    </source>
</evidence>
<keyword evidence="7 8" id="KW-0539">Nucleus</keyword>
<keyword evidence="5" id="KW-0811">Translocation</keyword>
<evidence type="ECO:0000256" key="4">
    <source>
        <dbReference type="ARBA" id="ARBA00022927"/>
    </source>
</evidence>
<name>A0AAV9J0T3_CYACA</name>